<accession>A0ABY7GFZ3</accession>
<gene>
    <name evidence="2" type="ORF">NM686_017705</name>
</gene>
<dbReference type="InterPro" id="IPR036597">
    <property type="entry name" value="Fido-like_dom_sf"/>
</dbReference>
<dbReference type="SUPFAM" id="SSF140931">
    <property type="entry name" value="Fic-like"/>
    <property type="match status" value="1"/>
</dbReference>
<dbReference type="Proteomes" id="UP001162780">
    <property type="component" value="Chromosome"/>
</dbReference>
<dbReference type="Gene3D" id="1.10.3290.10">
    <property type="entry name" value="Fido-like domain"/>
    <property type="match status" value="1"/>
</dbReference>
<feature type="domain" description="Fido" evidence="1">
    <location>
        <begin position="98"/>
        <end position="236"/>
    </location>
</feature>
<evidence type="ECO:0000259" key="1">
    <source>
        <dbReference type="PROSITE" id="PS51459"/>
    </source>
</evidence>
<dbReference type="RefSeq" id="WP_255189179.1">
    <property type="nucleotide sequence ID" value="NZ_CP113517.1"/>
</dbReference>
<dbReference type="PANTHER" id="PTHR13504:SF38">
    <property type="entry name" value="FIDO DOMAIN-CONTAINING PROTEIN"/>
    <property type="match status" value="1"/>
</dbReference>
<reference evidence="2" key="1">
    <citation type="submission" date="2022-11" db="EMBL/GenBank/DDBJ databases">
        <title>Methylomonas rapida sp. nov., Carotenoid-Producing Obligate Methanotrophs with High Growth Characteristics and Biotechnological Potential.</title>
        <authorList>
            <person name="Tikhonova E.N."/>
            <person name="Suleimanov R.Z."/>
            <person name="Miroshnikov K."/>
            <person name="Oshkin I.Y."/>
            <person name="Belova S.E."/>
            <person name="Danilova O.V."/>
            <person name="Ashikhmin A."/>
            <person name="Konopkin A."/>
            <person name="But S.Y."/>
            <person name="Khmelenina V.N."/>
            <person name="Kuznetsov N."/>
            <person name="Pimenov N.V."/>
            <person name="Dedysh S.N."/>
        </authorList>
    </citation>
    <scope>NUCLEOTIDE SEQUENCE</scope>
    <source>
        <strain evidence="2">MP1</strain>
    </source>
</reference>
<keyword evidence="3" id="KW-1185">Reference proteome</keyword>
<dbReference type="InterPro" id="IPR040198">
    <property type="entry name" value="Fido_containing"/>
</dbReference>
<dbReference type="EMBL" id="CP113517">
    <property type="protein sequence ID" value="WAR44190.1"/>
    <property type="molecule type" value="Genomic_DNA"/>
</dbReference>
<dbReference type="Pfam" id="PF02661">
    <property type="entry name" value="Fic"/>
    <property type="match status" value="1"/>
</dbReference>
<dbReference type="PROSITE" id="PS51459">
    <property type="entry name" value="FIDO"/>
    <property type="match status" value="1"/>
</dbReference>
<proteinExistence type="predicted"/>
<sequence>MAQIDNLELLFSEIDLLKAELQWHSRLQEQAWLQAQAIENTYHSNHLEGSSLSLRETELVIRTGLMLPGKSMAENLAALNHYQAIQFIREQAGEHALLSEELLKQLHALLSKALNRQQAGSYRTQAATLANGQAATPPEDLAGLMADFMRWTRLEGAFLHPIVFAAEILLRLETLQPFPTANGLCARLAMNLILLEEGYPLLSINDDDVGRAAYCQALANAQSDADKNAWFGFIAEQALHNAQRLFDRVQAQADSLDYFLLGEQKL</sequence>
<dbReference type="PANTHER" id="PTHR13504">
    <property type="entry name" value="FIDO DOMAIN-CONTAINING PROTEIN DDB_G0283145"/>
    <property type="match status" value="1"/>
</dbReference>
<evidence type="ECO:0000313" key="3">
    <source>
        <dbReference type="Proteomes" id="UP001162780"/>
    </source>
</evidence>
<dbReference type="InterPro" id="IPR003812">
    <property type="entry name" value="Fido"/>
</dbReference>
<name>A0ABY7GFZ3_9GAMM</name>
<evidence type="ECO:0000313" key="2">
    <source>
        <dbReference type="EMBL" id="WAR44190.1"/>
    </source>
</evidence>
<organism evidence="2 3">
    <name type="scientific">Methylomonas rapida</name>
    <dbReference type="NCBI Taxonomy" id="2963939"/>
    <lineage>
        <taxon>Bacteria</taxon>
        <taxon>Pseudomonadati</taxon>
        <taxon>Pseudomonadota</taxon>
        <taxon>Gammaproteobacteria</taxon>
        <taxon>Methylococcales</taxon>
        <taxon>Methylococcaceae</taxon>
        <taxon>Methylomonas</taxon>
    </lineage>
</organism>
<protein>
    <submittedName>
        <fullName evidence="2">Fic family protein</fullName>
    </submittedName>
</protein>